<gene>
    <name evidence="1" type="ORF">VNO77_22757</name>
</gene>
<keyword evidence="2" id="KW-1185">Reference proteome</keyword>
<protein>
    <submittedName>
        <fullName evidence="1">Uncharacterized protein</fullName>
    </submittedName>
</protein>
<evidence type="ECO:0000313" key="2">
    <source>
        <dbReference type="Proteomes" id="UP001367508"/>
    </source>
</evidence>
<reference evidence="1 2" key="1">
    <citation type="submission" date="2024-01" db="EMBL/GenBank/DDBJ databases">
        <title>The genomes of 5 underutilized Papilionoideae crops provide insights into root nodulation and disease resistanc.</title>
        <authorList>
            <person name="Jiang F."/>
        </authorList>
    </citation>
    <scope>NUCLEOTIDE SEQUENCE [LARGE SCALE GENOMIC DNA]</scope>
    <source>
        <strain evidence="1">LVBAO_FW01</strain>
        <tissue evidence="1">Leaves</tissue>
    </source>
</reference>
<evidence type="ECO:0000313" key="1">
    <source>
        <dbReference type="EMBL" id="KAK7328643.1"/>
    </source>
</evidence>
<organism evidence="1 2">
    <name type="scientific">Canavalia gladiata</name>
    <name type="common">Sword bean</name>
    <name type="synonym">Dolichos gladiatus</name>
    <dbReference type="NCBI Taxonomy" id="3824"/>
    <lineage>
        <taxon>Eukaryota</taxon>
        <taxon>Viridiplantae</taxon>
        <taxon>Streptophyta</taxon>
        <taxon>Embryophyta</taxon>
        <taxon>Tracheophyta</taxon>
        <taxon>Spermatophyta</taxon>
        <taxon>Magnoliopsida</taxon>
        <taxon>eudicotyledons</taxon>
        <taxon>Gunneridae</taxon>
        <taxon>Pentapetalae</taxon>
        <taxon>rosids</taxon>
        <taxon>fabids</taxon>
        <taxon>Fabales</taxon>
        <taxon>Fabaceae</taxon>
        <taxon>Papilionoideae</taxon>
        <taxon>50 kb inversion clade</taxon>
        <taxon>NPAAA clade</taxon>
        <taxon>indigoferoid/millettioid clade</taxon>
        <taxon>Phaseoleae</taxon>
        <taxon>Canavalia</taxon>
    </lineage>
</organism>
<accession>A0AAN9L8F5</accession>
<comment type="caution">
    <text evidence="1">The sequence shown here is derived from an EMBL/GenBank/DDBJ whole genome shotgun (WGS) entry which is preliminary data.</text>
</comment>
<dbReference type="Proteomes" id="UP001367508">
    <property type="component" value="Unassembled WGS sequence"/>
</dbReference>
<proteinExistence type="predicted"/>
<name>A0AAN9L8F5_CANGL</name>
<dbReference type="EMBL" id="JAYMYQ010000005">
    <property type="protein sequence ID" value="KAK7328643.1"/>
    <property type="molecule type" value="Genomic_DNA"/>
</dbReference>
<sequence>MGKEVVVLKKTRNWLYTYRFDYDLLLSIAGLPHILKSRPRTRLDLDTVSTSSSQGVGIHTRFSKGMHISWRSLSELDSKARSSAREERSGLRLDWTSALSGLALNAYRLG</sequence>
<dbReference type="AlphaFoldDB" id="A0AAN9L8F5"/>